<dbReference type="Proteomes" id="UP000035681">
    <property type="component" value="Unplaced"/>
</dbReference>
<feature type="region of interest" description="Disordered" evidence="1">
    <location>
        <begin position="504"/>
        <end position="525"/>
    </location>
</feature>
<organism evidence="3 4">
    <name type="scientific">Strongyloides stercoralis</name>
    <name type="common">Threadworm</name>
    <dbReference type="NCBI Taxonomy" id="6248"/>
    <lineage>
        <taxon>Eukaryota</taxon>
        <taxon>Metazoa</taxon>
        <taxon>Ecdysozoa</taxon>
        <taxon>Nematoda</taxon>
        <taxon>Chromadorea</taxon>
        <taxon>Rhabditida</taxon>
        <taxon>Tylenchina</taxon>
        <taxon>Panagrolaimomorpha</taxon>
        <taxon>Strongyloidoidea</taxon>
        <taxon>Strongyloididae</taxon>
        <taxon>Strongyloides</taxon>
    </lineage>
</organism>
<feature type="region of interest" description="Disordered" evidence="1">
    <location>
        <begin position="638"/>
        <end position="712"/>
    </location>
</feature>
<name>A0AAF5DND2_STRER</name>
<protein>
    <recommendedName>
        <fullName evidence="2">SCP domain-containing protein</fullName>
    </recommendedName>
</protein>
<dbReference type="SMART" id="SM00198">
    <property type="entry name" value="SCP"/>
    <property type="match status" value="1"/>
</dbReference>
<dbReference type="PANTHER" id="PTHR10334">
    <property type="entry name" value="CYSTEINE-RICH SECRETORY PROTEIN-RELATED"/>
    <property type="match status" value="1"/>
</dbReference>
<dbReference type="AlphaFoldDB" id="A0AAF5DND2"/>
<evidence type="ECO:0000313" key="3">
    <source>
        <dbReference type="Proteomes" id="UP000035681"/>
    </source>
</evidence>
<reference evidence="4" key="1">
    <citation type="submission" date="2024-02" db="UniProtKB">
        <authorList>
            <consortium name="WormBaseParasite"/>
        </authorList>
    </citation>
    <scope>IDENTIFICATION</scope>
</reference>
<dbReference type="InterPro" id="IPR014044">
    <property type="entry name" value="CAP_dom"/>
</dbReference>
<evidence type="ECO:0000256" key="1">
    <source>
        <dbReference type="SAM" id="MobiDB-lite"/>
    </source>
</evidence>
<dbReference type="SUPFAM" id="SSF55797">
    <property type="entry name" value="PR-1-like"/>
    <property type="match status" value="2"/>
</dbReference>
<evidence type="ECO:0000259" key="2">
    <source>
        <dbReference type="SMART" id="SM00198"/>
    </source>
</evidence>
<dbReference type="Gene3D" id="3.40.33.10">
    <property type="entry name" value="CAP"/>
    <property type="match status" value="2"/>
</dbReference>
<feature type="domain" description="SCP" evidence="2">
    <location>
        <begin position="273"/>
        <end position="399"/>
    </location>
</feature>
<dbReference type="WBParaSite" id="TCONS_00015164.p1">
    <property type="protein sequence ID" value="TCONS_00015164.p1"/>
    <property type="gene ID" value="XLOC_010387"/>
</dbReference>
<dbReference type="InterPro" id="IPR035940">
    <property type="entry name" value="CAP_sf"/>
</dbReference>
<evidence type="ECO:0000313" key="4">
    <source>
        <dbReference type="WBParaSite" id="TCONS_00015164.p1"/>
    </source>
</evidence>
<accession>A0AAF5DND2</accession>
<sequence>MLAITSMVTHKNGVKTYVVNRQRFGTFKDAYKYSKIKSNIKKKTKPPRRLIKKPIKSPILRLTKKPIKKFTKLSISRRNNKNAREKTIGIIEPVVITPNSLVTVNPIIKPASKSIKKITKESTSTTTSDNIKETTTTVVEVNKTAVPLVTVSPIISTSKPTTKVSTSTTTSENITKTTTSTIKSTVATTTSTQTPTTTTTTATTTTSTQSPTTTTTTATTTTSTELPTTTTTTVTTTTSTQTPTTTTTTVTTTTSTQSPTTTTTTVNVYEYIERLAKLYNSINNYRKKYNVPSLKIDRSLQGSAKLCVSLFEKNNKQKDGGAPKYALNYASNAWNPDDAVDYWESTKKNYNYDNPVCNPNNQEFVAMVWKSATDIGCGLGPGPNYHICCIFYPIGNLNDEKRVLKGGTKIYVVNGKRFKTLLAAQKYMKRNSKMFKEITFLRSPRGIPIITQIECVKTKPTRKPIKKITKKPMLEKTSKKTITKIVKKDKTINPSVTKSPIKKITRKPRRKTTQRPISKRTKKYSRKTTVIITKPSVITSKPTRLPKKTTKIVKINKTVVPLVTVSPIIKTTNKPKEKITKLPTFSRTSKHTKRTTIGTIKSTVTTSRTTQSSTTITTHIEVNKTVVPLVTVSPIISTSKPTTKESTSTSTSKNITETTTSTIKSTVATSTSTESPTTTTTTVTTTTSTESPTTTTTTATTTTSTESPTTTTTTVTEDVDTQRLAKLYNSINNYRKKYNVPALIIDRSFQESAKICVLDFEKDNKQWENKNPKIALNYGSNAWDPNDAVDYWHSKKNNYNYDNPVCNPNNREFVSMVWKSATDIGCGLGPEPNYRICCIFFPMGNCSDEKTLRDNVLRP</sequence>
<proteinExistence type="predicted"/>
<keyword evidence="3" id="KW-1185">Reference proteome</keyword>
<dbReference type="Pfam" id="PF00188">
    <property type="entry name" value="CAP"/>
    <property type="match status" value="2"/>
</dbReference>
<feature type="region of interest" description="Disordered" evidence="1">
    <location>
        <begin position="185"/>
        <end position="261"/>
    </location>
</feature>
<dbReference type="InterPro" id="IPR001283">
    <property type="entry name" value="CRISP-related"/>
</dbReference>